<dbReference type="GO" id="GO:0003677">
    <property type="term" value="F:DNA binding"/>
    <property type="evidence" value="ECO:0007669"/>
    <property type="project" value="UniProtKB-KW"/>
</dbReference>
<dbReference type="Proteomes" id="UP001525968">
    <property type="component" value="Unassembled WGS sequence"/>
</dbReference>
<accession>A0ABT2PVE9</accession>
<protein>
    <submittedName>
        <fullName evidence="1">DNA-binding protein</fullName>
    </submittedName>
</protein>
<dbReference type="EMBL" id="JAODYH010000017">
    <property type="protein sequence ID" value="MCT9813217.1"/>
    <property type="molecule type" value="Genomic_DNA"/>
</dbReference>
<name>A0ABT2PVE9_9BURK</name>
<dbReference type="NCBIfam" id="TIGR04111">
    <property type="entry name" value="BcepMu_gp16"/>
    <property type="match status" value="1"/>
</dbReference>
<evidence type="ECO:0000313" key="2">
    <source>
        <dbReference type="Proteomes" id="UP001525968"/>
    </source>
</evidence>
<comment type="caution">
    <text evidence="1">The sequence shown here is derived from an EMBL/GenBank/DDBJ whole genome shotgun (WGS) entry which is preliminary data.</text>
</comment>
<gene>
    <name evidence="1" type="ORF">N0K08_21515</name>
</gene>
<keyword evidence="2" id="KW-1185">Reference proteome</keyword>
<dbReference type="InterPro" id="IPR026365">
    <property type="entry name" value="BcepMu_gp16"/>
</dbReference>
<keyword evidence="1" id="KW-0238">DNA-binding</keyword>
<sequence>MAWNDFHAAGISVSAWARVRGFNPRLVYEILRGERKCLRGASALIAKELGMK</sequence>
<evidence type="ECO:0000313" key="1">
    <source>
        <dbReference type="EMBL" id="MCT9813217.1"/>
    </source>
</evidence>
<proteinExistence type="predicted"/>
<organism evidence="1 2">
    <name type="scientific">Acidovorax bellezanensis</name>
    <dbReference type="NCBI Taxonomy" id="2976702"/>
    <lineage>
        <taxon>Bacteria</taxon>
        <taxon>Pseudomonadati</taxon>
        <taxon>Pseudomonadota</taxon>
        <taxon>Betaproteobacteria</taxon>
        <taxon>Burkholderiales</taxon>
        <taxon>Comamonadaceae</taxon>
        <taxon>Acidovorax</taxon>
    </lineage>
</organism>
<reference evidence="1 2" key="1">
    <citation type="submission" date="2022-09" db="EMBL/GenBank/DDBJ databases">
        <title>Draft genome of isolate Be4.</title>
        <authorList>
            <person name="Sanchez-Castro I."/>
            <person name="Martinez-Rodriguez P."/>
            <person name="Descostes M."/>
            <person name="Merroun M."/>
        </authorList>
    </citation>
    <scope>NUCLEOTIDE SEQUENCE [LARGE SCALE GENOMIC DNA]</scope>
    <source>
        <strain evidence="1 2">Be4</strain>
    </source>
</reference>